<reference evidence="4 5" key="1">
    <citation type="journal article" date="2017" name="ISME J.">
        <title>Energy and carbon metabolisms in a deep terrestrial subsurface fluid microbial community.</title>
        <authorList>
            <person name="Momper L."/>
            <person name="Jungbluth S.P."/>
            <person name="Lee M.D."/>
            <person name="Amend J.P."/>
        </authorList>
    </citation>
    <scope>NUCLEOTIDE SEQUENCE [LARGE SCALE GENOMIC DNA]</scope>
    <source>
        <strain evidence="4">SURF_5</strain>
    </source>
</reference>
<gene>
    <name evidence="4" type="ORF">C4520_00720</name>
</gene>
<evidence type="ECO:0000256" key="2">
    <source>
        <dbReference type="SAM" id="MobiDB-lite"/>
    </source>
</evidence>
<feature type="region of interest" description="Disordered" evidence="2">
    <location>
        <begin position="335"/>
        <end position="360"/>
    </location>
</feature>
<organism evidence="4 5">
    <name type="scientific">Abyssobacteria bacterium (strain SURF_5)</name>
    <dbReference type="NCBI Taxonomy" id="2093360"/>
    <lineage>
        <taxon>Bacteria</taxon>
        <taxon>Pseudomonadati</taxon>
        <taxon>Candidatus Hydrogenedentota</taxon>
        <taxon>Candidatus Abyssobacteria</taxon>
    </lineage>
</organism>
<dbReference type="InterPro" id="IPR011990">
    <property type="entry name" value="TPR-like_helical_dom_sf"/>
</dbReference>
<comment type="caution">
    <text evidence="4">The sequence shown here is derived from an EMBL/GenBank/DDBJ whole genome shotgun (WGS) entry which is preliminary data.</text>
</comment>
<feature type="signal peptide" evidence="3">
    <location>
        <begin position="1"/>
        <end position="21"/>
    </location>
</feature>
<dbReference type="Proteomes" id="UP000265882">
    <property type="component" value="Unassembled WGS sequence"/>
</dbReference>
<name>A0A3A4P0V5_ABYX5</name>
<keyword evidence="1" id="KW-0175">Coiled coil</keyword>
<evidence type="ECO:0000313" key="4">
    <source>
        <dbReference type="EMBL" id="RJP26343.1"/>
    </source>
</evidence>
<dbReference type="Gene3D" id="1.25.40.10">
    <property type="entry name" value="Tetratricopeptide repeat domain"/>
    <property type="match status" value="2"/>
</dbReference>
<protein>
    <recommendedName>
        <fullName evidence="6">Tetratricopeptide repeat protein</fullName>
    </recommendedName>
</protein>
<dbReference type="SUPFAM" id="SSF48452">
    <property type="entry name" value="TPR-like"/>
    <property type="match status" value="2"/>
</dbReference>
<evidence type="ECO:0008006" key="6">
    <source>
        <dbReference type="Google" id="ProtNLM"/>
    </source>
</evidence>
<evidence type="ECO:0000256" key="1">
    <source>
        <dbReference type="SAM" id="Coils"/>
    </source>
</evidence>
<evidence type="ECO:0000256" key="3">
    <source>
        <dbReference type="SAM" id="SignalP"/>
    </source>
</evidence>
<dbReference type="AlphaFoldDB" id="A0A3A4P0V5"/>
<sequence>MRKFIVIYLLVGFTMLGCGSAQDRAMLKQARDALKQGNSKVAINNTKTILRKSPRNFLALRMMSKIKSHLYKESETQFEAKNYKDAATTLETLLDLDPQEEKAKTLLDEAKKHLELASAQQALQENNPMVALRHAQEALRLDPQFAPAKDVESKAKEQVQVRISNLVVTAQELIDQGNFEKLRDLAQDILAIDPQNKEAADFLREALAQILTRNKEENLTMARKFYSEGIYESALSKAEEVLKVDPASAEAKEIVQRARDELAKPELRLSGLTKIKGMTIASIELPASREKFMVKEGEVFLNEGDFKVSAIDFDLKAVVITYMKTGSQQTISLAPPELSAPTAPSPEAAPAPVKKKKLVF</sequence>
<accession>A0A3A4P0V5</accession>
<keyword evidence="3" id="KW-0732">Signal</keyword>
<proteinExistence type="predicted"/>
<dbReference type="PROSITE" id="PS51257">
    <property type="entry name" value="PROKAR_LIPOPROTEIN"/>
    <property type="match status" value="1"/>
</dbReference>
<dbReference type="EMBL" id="QZKU01000009">
    <property type="protein sequence ID" value="RJP26343.1"/>
    <property type="molecule type" value="Genomic_DNA"/>
</dbReference>
<feature type="chain" id="PRO_5017381070" description="Tetratricopeptide repeat protein" evidence="3">
    <location>
        <begin position="22"/>
        <end position="360"/>
    </location>
</feature>
<feature type="coiled-coil region" evidence="1">
    <location>
        <begin position="100"/>
        <end position="127"/>
    </location>
</feature>
<evidence type="ECO:0000313" key="5">
    <source>
        <dbReference type="Proteomes" id="UP000265882"/>
    </source>
</evidence>